<sequence length="100" mass="11588">MKEGEIRALTYAPRWKCAEKYPFGVWHVGGLLSSTEAGQPKRRLPLPRGYLLQVSFYESKEEKVQFLTGTQQLPSCMPQICRHSPHNSYFALKREKATRF</sequence>
<protein>
    <submittedName>
        <fullName evidence="1 2">Uncharacterized protein</fullName>
    </submittedName>
</protein>
<gene>
    <name evidence="1" type="ORF">IscW_ISCW022206</name>
</gene>
<dbReference type="VEuPathDB" id="VectorBase:ISCI022206"/>
<keyword evidence="3" id="KW-1185">Reference proteome</keyword>
<name>B7QE33_IXOSC</name>
<dbReference type="InParanoid" id="B7QE33"/>
<proteinExistence type="predicted"/>
<dbReference type="AlphaFoldDB" id="B7QE33"/>
<evidence type="ECO:0000313" key="3">
    <source>
        <dbReference type="Proteomes" id="UP000001555"/>
    </source>
</evidence>
<dbReference type="HOGENOM" id="CLU_2309091_0_0_1"/>
<dbReference type="EnsemblMetazoa" id="ISCW022206-RA">
    <property type="protein sequence ID" value="ISCW022206-PA"/>
    <property type="gene ID" value="ISCW022206"/>
</dbReference>
<evidence type="ECO:0000313" key="2">
    <source>
        <dbReference type="EnsemblMetazoa" id="ISCW022206-PA"/>
    </source>
</evidence>
<organism>
    <name type="scientific">Ixodes scapularis</name>
    <name type="common">Black-legged tick</name>
    <name type="synonym">Deer tick</name>
    <dbReference type="NCBI Taxonomy" id="6945"/>
    <lineage>
        <taxon>Eukaryota</taxon>
        <taxon>Metazoa</taxon>
        <taxon>Ecdysozoa</taxon>
        <taxon>Arthropoda</taxon>
        <taxon>Chelicerata</taxon>
        <taxon>Arachnida</taxon>
        <taxon>Acari</taxon>
        <taxon>Parasitiformes</taxon>
        <taxon>Ixodida</taxon>
        <taxon>Ixodoidea</taxon>
        <taxon>Ixodidae</taxon>
        <taxon>Ixodinae</taxon>
        <taxon>Ixodes</taxon>
    </lineage>
</organism>
<reference evidence="2" key="2">
    <citation type="submission" date="2020-05" db="UniProtKB">
        <authorList>
            <consortium name="EnsemblMetazoa"/>
        </authorList>
    </citation>
    <scope>IDENTIFICATION</scope>
    <source>
        <strain evidence="2">wikel</strain>
    </source>
</reference>
<evidence type="ECO:0000313" key="1">
    <source>
        <dbReference type="EMBL" id="EEC17105.1"/>
    </source>
</evidence>
<reference evidence="1 3" key="1">
    <citation type="submission" date="2008-03" db="EMBL/GenBank/DDBJ databases">
        <title>Annotation of Ixodes scapularis.</title>
        <authorList>
            <consortium name="Ixodes scapularis Genome Project Consortium"/>
            <person name="Caler E."/>
            <person name="Hannick L.I."/>
            <person name="Bidwell S."/>
            <person name="Joardar V."/>
            <person name="Thiagarajan M."/>
            <person name="Amedeo P."/>
            <person name="Galinsky K.J."/>
            <person name="Schobel S."/>
            <person name="Inman J."/>
            <person name="Hostetler J."/>
            <person name="Miller J."/>
            <person name="Hammond M."/>
            <person name="Megy K."/>
            <person name="Lawson D."/>
            <person name="Kodira C."/>
            <person name="Sutton G."/>
            <person name="Meyer J."/>
            <person name="Hill C.A."/>
            <person name="Birren B."/>
            <person name="Nene V."/>
            <person name="Collins F."/>
            <person name="Alarcon-Chaidez F."/>
            <person name="Wikel S."/>
            <person name="Strausberg R."/>
        </authorList>
    </citation>
    <scope>NUCLEOTIDE SEQUENCE [LARGE SCALE GENOMIC DNA]</scope>
    <source>
        <strain evidence="3">Wikel</strain>
        <strain evidence="1">Wikel colony</strain>
    </source>
</reference>
<dbReference type="VEuPathDB" id="VectorBase:ISCW022206"/>
<accession>B7QE33</accession>
<dbReference type="EMBL" id="DS918149">
    <property type="protein sequence ID" value="EEC17105.1"/>
    <property type="molecule type" value="Genomic_DNA"/>
</dbReference>
<dbReference type="PaxDb" id="6945-B7QE33"/>
<dbReference type="EMBL" id="ABJB010603735">
    <property type="status" value="NOT_ANNOTATED_CDS"/>
    <property type="molecule type" value="Genomic_DNA"/>
</dbReference>
<dbReference type="Proteomes" id="UP000001555">
    <property type="component" value="Unassembled WGS sequence"/>
</dbReference>